<dbReference type="GO" id="GO:0005524">
    <property type="term" value="F:ATP binding"/>
    <property type="evidence" value="ECO:0007669"/>
    <property type="project" value="InterPro"/>
</dbReference>
<accession>A0A263D893</accession>
<dbReference type="NCBIfam" id="TIGR00345">
    <property type="entry name" value="GET3_arsA_TRC40"/>
    <property type="match status" value="1"/>
</dbReference>
<dbReference type="AlphaFoldDB" id="A0A263D893"/>
<gene>
    <name evidence="4" type="ORF">CFN78_05310</name>
</gene>
<dbReference type="PANTHER" id="PTHR10803:SF3">
    <property type="entry name" value="ATPASE GET3"/>
    <property type="match status" value="1"/>
</dbReference>
<dbReference type="PANTHER" id="PTHR10803">
    <property type="entry name" value="ARSENICAL PUMP-DRIVING ATPASE ARSENITE-TRANSLOCATING ATPASE"/>
    <property type="match status" value="1"/>
</dbReference>
<sequence>MRILLFTGKGGVGKTTLAAATAASLAARGDKTLVVSTDPAHSLADAFGLPLGAEPSEVDSCLHAAQVDSRALVDSVWLELREQLRSALAGAGLDSLDAEELTVLPGVDELLALTEVRRLAGNGPWTTVVVDCGPTAETLRLLALPEAMERYLDRLFGKPSALGLLGRWNRTGEAVRRLGAHVASLRTMLTDPAVTTVRLVLTPERVVAAEARRTLTALALRGIGVDGLIVNRLMPAPGIWRGAAAKWLRTRRSGQDAVIADLLASGIADSGMRTVEHRAVEPVGLPELLRIADELYGGDDPLEPRGATVAPLLDVAASERGHRLTVRLALEPSAAIDLARVDDDLAVTVDGVRRLIALPELLRPCRITGADASAAGLVVHLEDARHGPDPEGEEPR</sequence>
<dbReference type="SUPFAM" id="SSF52540">
    <property type="entry name" value="P-loop containing nucleoside triphosphate hydrolases"/>
    <property type="match status" value="1"/>
</dbReference>
<dbReference type="Gene3D" id="3.40.50.300">
    <property type="entry name" value="P-loop containing nucleotide triphosphate hydrolases"/>
    <property type="match status" value="1"/>
</dbReference>
<dbReference type="InParanoid" id="A0A263D893"/>
<evidence type="ECO:0000259" key="2">
    <source>
        <dbReference type="Pfam" id="PF02374"/>
    </source>
</evidence>
<feature type="domain" description="ArsA/GET3 Anion-transporting ATPase-like" evidence="2">
    <location>
        <begin position="1"/>
        <end position="296"/>
    </location>
</feature>
<keyword evidence="5" id="KW-1185">Reference proteome</keyword>
<dbReference type="Pfam" id="PF17886">
    <property type="entry name" value="ArsA_HSP20"/>
    <property type="match status" value="1"/>
</dbReference>
<dbReference type="RefSeq" id="WP_094861559.1">
    <property type="nucleotide sequence ID" value="NZ_NKYE01000002.1"/>
</dbReference>
<dbReference type="Proteomes" id="UP000242444">
    <property type="component" value="Unassembled WGS sequence"/>
</dbReference>
<dbReference type="InterPro" id="IPR016300">
    <property type="entry name" value="ATPase_ArsA/GET3"/>
</dbReference>
<feature type="domain" description="ArsA HSP20-like" evidence="3">
    <location>
        <begin position="321"/>
        <end position="380"/>
    </location>
</feature>
<evidence type="ECO:0000313" key="5">
    <source>
        <dbReference type="Proteomes" id="UP000242444"/>
    </source>
</evidence>
<reference evidence="4 5" key="1">
    <citation type="submission" date="2017-07" db="EMBL/GenBank/DDBJ databases">
        <title>Amycolatopsis antarcticus sp. nov., isolated from the surface of an Antarcticus brown macroalga.</title>
        <authorList>
            <person name="Wang J."/>
            <person name="Leiva S."/>
            <person name="Huang J."/>
            <person name="Huang Y."/>
        </authorList>
    </citation>
    <scope>NUCLEOTIDE SEQUENCE [LARGE SCALE GENOMIC DNA]</scope>
    <source>
        <strain evidence="4 5">AU-G6</strain>
    </source>
</reference>
<dbReference type="InterPro" id="IPR027417">
    <property type="entry name" value="P-loop_NTPase"/>
</dbReference>
<evidence type="ECO:0000259" key="3">
    <source>
        <dbReference type="Pfam" id="PF17886"/>
    </source>
</evidence>
<dbReference type="GO" id="GO:0016887">
    <property type="term" value="F:ATP hydrolysis activity"/>
    <property type="evidence" value="ECO:0007669"/>
    <property type="project" value="InterPro"/>
</dbReference>
<dbReference type="Pfam" id="PF02374">
    <property type="entry name" value="ArsA_ATPase"/>
    <property type="match status" value="1"/>
</dbReference>
<evidence type="ECO:0000256" key="1">
    <source>
        <dbReference type="ARBA" id="ARBA00011040"/>
    </source>
</evidence>
<comment type="caution">
    <text evidence="4">The sequence shown here is derived from an EMBL/GenBank/DDBJ whole genome shotgun (WGS) entry which is preliminary data.</text>
</comment>
<dbReference type="Gene3D" id="2.60.40.790">
    <property type="match status" value="1"/>
</dbReference>
<organism evidence="4 5">
    <name type="scientific">Amycolatopsis antarctica</name>
    <dbReference type="NCBI Taxonomy" id="1854586"/>
    <lineage>
        <taxon>Bacteria</taxon>
        <taxon>Bacillati</taxon>
        <taxon>Actinomycetota</taxon>
        <taxon>Actinomycetes</taxon>
        <taxon>Pseudonocardiales</taxon>
        <taxon>Pseudonocardiaceae</taxon>
        <taxon>Amycolatopsis</taxon>
    </lineage>
</organism>
<dbReference type="EMBL" id="NKYE01000002">
    <property type="protein sequence ID" value="OZM74663.1"/>
    <property type="molecule type" value="Genomic_DNA"/>
</dbReference>
<name>A0A263D893_9PSEU</name>
<dbReference type="InterPro" id="IPR040612">
    <property type="entry name" value="ArsA_HSP20-like"/>
</dbReference>
<dbReference type="InterPro" id="IPR025723">
    <property type="entry name" value="ArsA/GET3_ATPase-like"/>
</dbReference>
<comment type="similarity">
    <text evidence="1">Belongs to the arsA ATPase family.</text>
</comment>
<protein>
    <submittedName>
        <fullName evidence="4">Arsenic-transporting ATPase</fullName>
    </submittedName>
</protein>
<proteinExistence type="inferred from homology"/>
<evidence type="ECO:0000313" key="4">
    <source>
        <dbReference type="EMBL" id="OZM74663.1"/>
    </source>
</evidence>
<dbReference type="InterPro" id="IPR008978">
    <property type="entry name" value="HSP20-like_chaperone"/>
</dbReference>
<dbReference type="CDD" id="cd02035">
    <property type="entry name" value="ArsA"/>
    <property type="match status" value="1"/>
</dbReference>
<dbReference type="OrthoDB" id="9780677at2"/>